<dbReference type="EMBL" id="CP006868">
    <property type="protein sequence ID" value="UXD21647.1"/>
    <property type="molecule type" value="Genomic_DNA"/>
</dbReference>
<sequence length="67" mass="8124">MRRRQVKVREVIGKKVVKDKEYKYVYYTLPLNIYVPKSVVEKFGKEYVLEMDEETGEIRIRPAKKEE</sequence>
<reference evidence="1" key="1">
    <citation type="submission" date="2013-11" db="EMBL/GenBank/DDBJ databases">
        <title>Comparative genomics of Ignicoccus.</title>
        <authorList>
            <person name="Podar M."/>
        </authorList>
    </citation>
    <scope>NUCLEOTIDE SEQUENCE</scope>
    <source>
        <strain evidence="1">DSM 13166</strain>
    </source>
</reference>
<accession>A0A977PK60</accession>
<keyword evidence="2" id="KW-1185">Reference proteome</keyword>
<evidence type="ECO:0000313" key="1">
    <source>
        <dbReference type="EMBL" id="UXD21647.1"/>
    </source>
</evidence>
<organism evidence="1 2">
    <name type="scientific">Ignicoccus pacificus DSM 13166</name>
    <dbReference type="NCBI Taxonomy" id="940294"/>
    <lineage>
        <taxon>Archaea</taxon>
        <taxon>Thermoproteota</taxon>
        <taxon>Thermoprotei</taxon>
        <taxon>Desulfurococcales</taxon>
        <taxon>Desulfurococcaceae</taxon>
        <taxon>Ignicoccus</taxon>
    </lineage>
</organism>
<evidence type="ECO:0000313" key="2">
    <source>
        <dbReference type="Proteomes" id="UP001063698"/>
    </source>
</evidence>
<name>A0A977PK60_9CREN</name>
<dbReference type="KEGG" id="ipc:IPA_06235"/>
<protein>
    <submittedName>
        <fullName evidence="1">Uncharacterized protein</fullName>
    </submittedName>
</protein>
<dbReference type="AlphaFoldDB" id="A0A977PK60"/>
<gene>
    <name evidence="1" type="ORF">IPA_06235</name>
</gene>
<proteinExistence type="predicted"/>
<dbReference type="Proteomes" id="UP001063698">
    <property type="component" value="Chromosome"/>
</dbReference>